<name>A0A0C2QXP9_9BACL</name>
<comment type="cofactor">
    <cofactor evidence="1">
        <name>Zn(2+)</name>
        <dbReference type="ChEBI" id="CHEBI:29105"/>
    </cofactor>
</comment>
<dbReference type="AlphaFoldDB" id="A0A0C2QXP9"/>
<dbReference type="OrthoDB" id="8441064at2"/>
<evidence type="ECO:0008006" key="6">
    <source>
        <dbReference type="Google" id="ProtNLM"/>
    </source>
</evidence>
<protein>
    <recommendedName>
        <fullName evidence="6">Peptidase M28 domain-containing protein</fullName>
    </recommendedName>
</protein>
<dbReference type="Gene3D" id="3.40.630.10">
    <property type="entry name" value="Zn peptidases"/>
    <property type="match status" value="1"/>
</dbReference>
<proteinExistence type="predicted"/>
<dbReference type="Proteomes" id="UP000031950">
    <property type="component" value="Unassembled WGS sequence"/>
</dbReference>
<evidence type="ECO:0000256" key="1">
    <source>
        <dbReference type="ARBA" id="ARBA00001947"/>
    </source>
</evidence>
<dbReference type="Pfam" id="PF05343">
    <property type="entry name" value="Peptidase_M42"/>
    <property type="match status" value="1"/>
</dbReference>
<dbReference type="STRING" id="135826.KP77_34600"/>
<keyword evidence="5" id="KW-1185">Reference proteome</keyword>
<dbReference type="PANTHER" id="PTHR42994">
    <property type="entry name" value="PEPTIDASE T"/>
    <property type="match status" value="1"/>
</dbReference>
<evidence type="ECO:0000256" key="2">
    <source>
        <dbReference type="ARBA" id="ARBA00022723"/>
    </source>
</evidence>
<dbReference type="GO" id="GO:0046872">
    <property type="term" value="F:metal ion binding"/>
    <property type="evidence" value="ECO:0007669"/>
    <property type="project" value="UniProtKB-KW"/>
</dbReference>
<accession>A0A0C2QXP9</accession>
<dbReference type="PATRIC" id="fig|135826.4.peg.3436"/>
<dbReference type="RefSeq" id="WP_041123947.1">
    <property type="nucleotide sequence ID" value="NZ_JXRQ01000030.1"/>
</dbReference>
<dbReference type="PROSITE" id="PS00758">
    <property type="entry name" value="ARGE_DAPE_CPG2_1"/>
    <property type="match status" value="1"/>
</dbReference>
<comment type="caution">
    <text evidence="4">The sequence shown here is derived from an EMBL/GenBank/DDBJ whole genome shotgun (WGS) entry which is preliminary data.</text>
</comment>
<gene>
    <name evidence="4" type="ORF">KP77_34600</name>
</gene>
<keyword evidence="2" id="KW-0479">Metal-binding</keyword>
<organism evidence="4 5">
    <name type="scientific">Jeotgalibacillus alimentarius</name>
    <dbReference type="NCBI Taxonomy" id="135826"/>
    <lineage>
        <taxon>Bacteria</taxon>
        <taxon>Bacillati</taxon>
        <taxon>Bacillota</taxon>
        <taxon>Bacilli</taxon>
        <taxon>Bacillales</taxon>
        <taxon>Caryophanaceae</taxon>
        <taxon>Jeotgalibacillus</taxon>
    </lineage>
</organism>
<keyword evidence="3" id="KW-0378">Hydrolase</keyword>
<dbReference type="EMBL" id="JXRQ01000030">
    <property type="protein sequence ID" value="KIL42830.1"/>
    <property type="molecule type" value="Genomic_DNA"/>
</dbReference>
<reference evidence="4 5" key="1">
    <citation type="submission" date="2015-01" db="EMBL/GenBank/DDBJ databases">
        <title>Genome sequence of Jeotgalibacillus alimentarius.</title>
        <authorList>
            <person name="Goh K.M."/>
            <person name="Chan K.-G."/>
            <person name="Yaakop A.S."/>
            <person name="Ee R."/>
            <person name="Gan H.M."/>
            <person name="Chan C.S."/>
        </authorList>
    </citation>
    <scope>NUCLEOTIDE SEQUENCE [LARGE SCALE GENOMIC DNA]</scope>
    <source>
        <strain evidence="4 5">YKJ-13</strain>
    </source>
</reference>
<sequence>MNQINKLFAGYGIPVKQVEGGYEIEYLNEMNVTYAFDVMDRAQVDYQRTGERSFILYSSSIDKGNWVRAVQSLNDYRTEMLFRTEDLPLWKLDVNIAGLVIQFNRLGLLTMFSCDGHGSNHVRIQFGAVSDAELALLLVTRIGIQAELRGRMLVMRREMFVNLPMLAAYMDHHVEVAEQELFDKSFERFLFEQLLEELLQIPGESGREGKVRAYLTEELKSLGFNYTVDAAGNLLAEKKFGNGPVVLLNAHMDTVDRIAEGREIIKNGSDWSSSEGILGADDRAGIAAILMALKTFGRRDFMGTLKVIFTVEEETGLNGARAVNESFLWNTEAAFVLDRRGSGDLVTHNAFRHFCTAEFGEWLETIAAEEGFSEFRTVQGGSSDTAIWAAHGLQAVNMSIGYMNEHTEDEVLNVDDCFRSYQLLKVYVKRAREARRFGRRVVGR</sequence>
<evidence type="ECO:0000313" key="5">
    <source>
        <dbReference type="Proteomes" id="UP000031950"/>
    </source>
</evidence>
<dbReference type="PANTHER" id="PTHR42994:SF2">
    <property type="entry name" value="PEPTIDASE"/>
    <property type="match status" value="1"/>
</dbReference>
<evidence type="ECO:0000313" key="4">
    <source>
        <dbReference type="EMBL" id="KIL42830.1"/>
    </source>
</evidence>
<evidence type="ECO:0000256" key="3">
    <source>
        <dbReference type="ARBA" id="ARBA00022801"/>
    </source>
</evidence>
<dbReference type="GO" id="GO:0016787">
    <property type="term" value="F:hydrolase activity"/>
    <property type="evidence" value="ECO:0007669"/>
    <property type="project" value="UniProtKB-KW"/>
</dbReference>
<dbReference type="InterPro" id="IPR008007">
    <property type="entry name" value="Peptidase_M42"/>
</dbReference>
<dbReference type="SUPFAM" id="SSF53187">
    <property type="entry name" value="Zn-dependent exopeptidases"/>
    <property type="match status" value="1"/>
</dbReference>
<dbReference type="InterPro" id="IPR001261">
    <property type="entry name" value="ArgE/DapE_CS"/>
</dbReference>